<dbReference type="Proteomes" id="UP000001357">
    <property type="component" value="Unassembled WGS sequence"/>
</dbReference>
<organism evidence="2 3">
    <name type="scientific">Monosiga brevicollis</name>
    <name type="common">Choanoflagellate</name>
    <dbReference type="NCBI Taxonomy" id="81824"/>
    <lineage>
        <taxon>Eukaryota</taxon>
        <taxon>Choanoflagellata</taxon>
        <taxon>Craspedida</taxon>
        <taxon>Salpingoecidae</taxon>
        <taxon>Monosiga</taxon>
    </lineage>
</organism>
<name>A9V7D6_MONBE</name>
<evidence type="ECO:0000313" key="3">
    <source>
        <dbReference type="Proteomes" id="UP000001357"/>
    </source>
</evidence>
<dbReference type="KEGG" id="mbr:MONBRDRAFT_10833"/>
<dbReference type="InParanoid" id="A9V7D6"/>
<dbReference type="EMBL" id="CH991565">
    <property type="protein sequence ID" value="EDQ86496.1"/>
    <property type="molecule type" value="Genomic_DNA"/>
</dbReference>
<protein>
    <submittedName>
        <fullName evidence="2">Uncharacterized protein</fullName>
    </submittedName>
</protein>
<dbReference type="RefSeq" id="XP_001748609.1">
    <property type="nucleotide sequence ID" value="XM_001748557.1"/>
</dbReference>
<evidence type="ECO:0000256" key="1">
    <source>
        <dbReference type="SAM" id="MobiDB-lite"/>
    </source>
</evidence>
<sequence length="171" mass="18622">MRAQTSVVPPHGCDRRGCCVALLDSLNCRRGDLGYLSERYLMHTDSLGLDSPAEDPPQRRRRGRPRARVMQHQAAVDNDSNPSGEPSAKKPNMGPASLRRKAPETSVLQRQKPIEASPGSIVVSPALASRSISKRFVLASLVSLLLLMPKCSSNTRLPTCSLTLSPLRLSQ</sequence>
<keyword evidence="3" id="KW-1185">Reference proteome</keyword>
<feature type="region of interest" description="Disordered" evidence="1">
    <location>
        <begin position="46"/>
        <end position="113"/>
    </location>
</feature>
<evidence type="ECO:0000313" key="2">
    <source>
        <dbReference type="EMBL" id="EDQ86496.1"/>
    </source>
</evidence>
<feature type="compositionally biased region" description="Basic residues" evidence="1">
    <location>
        <begin position="59"/>
        <end position="69"/>
    </location>
</feature>
<gene>
    <name evidence="2" type="ORF">MONBRDRAFT_10833</name>
</gene>
<accession>A9V7D6</accession>
<dbReference type="GeneID" id="5893967"/>
<proteinExistence type="predicted"/>
<reference evidence="2 3" key="1">
    <citation type="journal article" date="2008" name="Nature">
        <title>The genome of the choanoflagellate Monosiga brevicollis and the origin of metazoans.</title>
        <authorList>
            <consortium name="JGI Sequencing"/>
            <person name="King N."/>
            <person name="Westbrook M.J."/>
            <person name="Young S.L."/>
            <person name="Kuo A."/>
            <person name="Abedin M."/>
            <person name="Chapman J."/>
            <person name="Fairclough S."/>
            <person name="Hellsten U."/>
            <person name="Isogai Y."/>
            <person name="Letunic I."/>
            <person name="Marr M."/>
            <person name="Pincus D."/>
            <person name="Putnam N."/>
            <person name="Rokas A."/>
            <person name="Wright K.J."/>
            <person name="Zuzow R."/>
            <person name="Dirks W."/>
            <person name="Good M."/>
            <person name="Goodstein D."/>
            <person name="Lemons D."/>
            <person name="Li W."/>
            <person name="Lyons J.B."/>
            <person name="Morris A."/>
            <person name="Nichols S."/>
            <person name="Richter D.J."/>
            <person name="Salamov A."/>
            <person name="Bork P."/>
            <person name="Lim W.A."/>
            <person name="Manning G."/>
            <person name="Miller W.T."/>
            <person name="McGinnis W."/>
            <person name="Shapiro H."/>
            <person name="Tjian R."/>
            <person name="Grigoriev I.V."/>
            <person name="Rokhsar D."/>
        </authorList>
    </citation>
    <scope>NUCLEOTIDE SEQUENCE [LARGE SCALE GENOMIC DNA]</scope>
    <source>
        <strain evidence="3">MX1 / ATCC 50154</strain>
    </source>
</reference>
<dbReference type="AlphaFoldDB" id="A9V7D6"/>